<name>A0A8S9QJX5_BRACR</name>
<protein>
    <submittedName>
        <fullName evidence="1">Uncharacterized protein</fullName>
    </submittedName>
</protein>
<dbReference type="EMBL" id="QGKX02000996">
    <property type="protein sequence ID" value="KAF3554352.1"/>
    <property type="molecule type" value="Genomic_DNA"/>
</dbReference>
<accession>A0A8S9QJX5</accession>
<sequence length="112" mass="12260">MPETSRSNADSRAERTGFAINGESHACVVESLVSLWMLQNLRKSRVDPPVLYPFSTPHSYNIVGSSKSGTLRVDDFVDLFQFALMNNIDESVFHSAKKGLTLSQIGVVALTG</sequence>
<reference evidence="1" key="1">
    <citation type="submission" date="2019-12" db="EMBL/GenBank/DDBJ databases">
        <title>Genome sequencing and annotation of Brassica cretica.</title>
        <authorList>
            <person name="Studholme D.J."/>
            <person name="Sarris P."/>
        </authorList>
    </citation>
    <scope>NUCLEOTIDE SEQUENCE</scope>
    <source>
        <strain evidence="1">PFS-109/04</strain>
        <tissue evidence="1">Leaf</tissue>
    </source>
</reference>
<comment type="caution">
    <text evidence="1">The sequence shown here is derived from an EMBL/GenBank/DDBJ whole genome shotgun (WGS) entry which is preliminary data.</text>
</comment>
<dbReference type="AlphaFoldDB" id="A0A8S9QJX5"/>
<gene>
    <name evidence="1" type="ORF">F2Q69_00014334</name>
</gene>
<organism evidence="1 2">
    <name type="scientific">Brassica cretica</name>
    <name type="common">Mustard</name>
    <dbReference type="NCBI Taxonomy" id="69181"/>
    <lineage>
        <taxon>Eukaryota</taxon>
        <taxon>Viridiplantae</taxon>
        <taxon>Streptophyta</taxon>
        <taxon>Embryophyta</taxon>
        <taxon>Tracheophyta</taxon>
        <taxon>Spermatophyta</taxon>
        <taxon>Magnoliopsida</taxon>
        <taxon>eudicotyledons</taxon>
        <taxon>Gunneridae</taxon>
        <taxon>Pentapetalae</taxon>
        <taxon>rosids</taxon>
        <taxon>malvids</taxon>
        <taxon>Brassicales</taxon>
        <taxon>Brassicaceae</taxon>
        <taxon>Brassiceae</taxon>
        <taxon>Brassica</taxon>
    </lineage>
</organism>
<evidence type="ECO:0000313" key="1">
    <source>
        <dbReference type="EMBL" id="KAF3554352.1"/>
    </source>
</evidence>
<proteinExistence type="predicted"/>
<evidence type="ECO:0000313" key="2">
    <source>
        <dbReference type="Proteomes" id="UP000712600"/>
    </source>
</evidence>
<dbReference type="Proteomes" id="UP000712600">
    <property type="component" value="Unassembled WGS sequence"/>
</dbReference>